<evidence type="ECO:0000313" key="3">
    <source>
        <dbReference type="Proteomes" id="UP000319411"/>
    </source>
</evidence>
<dbReference type="EMBL" id="CP032702">
    <property type="protein sequence ID" value="QDY41913.1"/>
    <property type="molecule type" value="Genomic_DNA"/>
</dbReference>
<accession>A0A518XCI4</accession>
<dbReference type="InterPro" id="IPR021478">
    <property type="entry name" value="DUF3131"/>
</dbReference>
<sequence>MPKTVIRLAGLLLLLAVAGSAWLLARHDAAGWRWLTHGGWHTSARTGALTDEEQRWAAVAWRYFENNQQSSGLVNGSDRRQVTSLWQMGDSLIALTAARELRLIDDATFDRRLTQLLGSLNRLPLTQSGIPNLLYNTQTLAMVGYRNTPQVIGWSSRDLARLMMALRIVAAFHPQYSEYLERVVLRWNFCPVVDKQGQLNAALAEQQQLRVRPEGRLGDSEYSAAGLGLWGFANDRSLRPPAQHVIIYGLALDVDSRDPRTTWTPSAITTTPYVLSGLEYGWELPGADREIIRQQRQRASNVYRAQELRWQREGILTARSDFTLAAPPWHVNDTLFANGYAWNTLADDGKWVPTLAQVSTRAVFGLWALWQTPFTDALMQMTRLQYDDKRGWYEGRVEATGDYNRAITLSTNAMVLEALLFKANMGPLLGSATLPADSYFRRQTNDPFNPPSRCFPFVKGETAPASD</sequence>
<dbReference type="RefSeq" id="WP_145888440.1">
    <property type="nucleotide sequence ID" value="NZ_CP032702.1"/>
</dbReference>
<protein>
    <submittedName>
        <fullName evidence="2">DUF3131 domain-containing protein</fullName>
    </submittedName>
</protein>
<organism evidence="2 3">
    <name type="scientific">Candidatus Pantoea soli</name>
    <dbReference type="NCBI Taxonomy" id="3098669"/>
    <lineage>
        <taxon>Bacteria</taxon>
        <taxon>Pseudomonadati</taxon>
        <taxon>Pseudomonadota</taxon>
        <taxon>Gammaproteobacteria</taxon>
        <taxon>Enterobacterales</taxon>
        <taxon>Erwiniaceae</taxon>
        <taxon>Pantoea</taxon>
    </lineage>
</organism>
<dbReference type="AlphaFoldDB" id="A0A518XCI4"/>
<name>A0A518XCI4_9GAMM</name>
<evidence type="ECO:0000313" key="2">
    <source>
        <dbReference type="EMBL" id="QDY41913.1"/>
    </source>
</evidence>
<reference evidence="2 3" key="1">
    <citation type="submission" date="2018-10" db="EMBL/GenBank/DDBJ databases">
        <title>Genome Sequencing of Pantoea dispersa DSM 32899.</title>
        <authorList>
            <person name="Nawrath M."/>
            <person name="Ottenheim C."/>
            <person name="Wilm A."/>
            <person name="Zimmermann W."/>
            <person name="Wu J.C."/>
        </authorList>
    </citation>
    <scope>NUCLEOTIDE SEQUENCE [LARGE SCALE GENOMIC DNA]</scope>
    <source>
        <strain evidence="2 3">DSM 32899</strain>
    </source>
</reference>
<dbReference type="Pfam" id="PF11329">
    <property type="entry name" value="DUF3131"/>
    <property type="match status" value="1"/>
</dbReference>
<feature type="domain" description="DUF3131" evidence="1">
    <location>
        <begin position="55"/>
        <end position="424"/>
    </location>
</feature>
<gene>
    <name evidence="2" type="ORF">D8B20_08420</name>
</gene>
<dbReference type="Gene3D" id="1.50.10.140">
    <property type="match status" value="1"/>
</dbReference>
<dbReference type="OrthoDB" id="9147113at2"/>
<dbReference type="KEGG" id="pdis:D8B20_08420"/>
<evidence type="ECO:0000259" key="1">
    <source>
        <dbReference type="Pfam" id="PF11329"/>
    </source>
</evidence>
<proteinExistence type="predicted"/>
<dbReference type="Proteomes" id="UP000319411">
    <property type="component" value="Chromosome"/>
</dbReference>
<keyword evidence="3" id="KW-1185">Reference proteome</keyword>